<protein>
    <submittedName>
        <fullName evidence="5">Ankyrin repeat, SAM and basic leucine zipper domain-containing protein 1-like</fullName>
    </submittedName>
</protein>
<dbReference type="RefSeq" id="XP_015183087.1">
    <property type="nucleotide sequence ID" value="XM_015327601.1"/>
</dbReference>
<dbReference type="InterPro" id="IPR002110">
    <property type="entry name" value="Ankyrin_rpt"/>
</dbReference>
<accession>A0ABM1ISA0</accession>
<dbReference type="PANTHER" id="PTHR24157:SF3">
    <property type="entry name" value="ANKYRIN REPEAT, SAM AND BASIC LEUCINE ZIPPER DOMAIN-CONTAINING PROTEIN 1"/>
    <property type="match status" value="1"/>
</dbReference>
<evidence type="ECO:0000259" key="3">
    <source>
        <dbReference type="Pfam" id="PF00536"/>
    </source>
</evidence>
<dbReference type="Pfam" id="PF00536">
    <property type="entry name" value="SAM_1"/>
    <property type="match status" value="1"/>
</dbReference>
<evidence type="ECO:0000256" key="2">
    <source>
        <dbReference type="SAM" id="Coils"/>
    </source>
</evidence>
<keyword evidence="1" id="KW-0040">ANK repeat</keyword>
<dbReference type="SMART" id="SM00248">
    <property type="entry name" value="ANK"/>
    <property type="match status" value="5"/>
</dbReference>
<dbReference type="GeneID" id="107069898"/>
<dbReference type="PROSITE" id="PS50088">
    <property type="entry name" value="ANK_REPEAT"/>
    <property type="match status" value="1"/>
</dbReference>
<evidence type="ECO:0000313" key="4">
    <source>
        <dbReference type="Proteomes" id="UP000694924"/>
    </source>
</evidence>
<dbReference type="Pfam" id="PF12796">
    <property type="entry name" value="Ank_2"/>
    <property type="match status" value="2"/>
</dbReference>
<keyword evidence="2" id="KW-0175">Coiled coil</keyword>
<evidence type="ECO:0000256" key="1">
    <source>
        <dbReference type="PROSITE-ProRule" id="PRU00023"/>
    </source>
</evidence>
<dbReference type="PANTHER" id="PTHR24157">
    <property type="entry name" value="ANKYRIN REPEAT, SAM AND BASIC LEUCINE ZIPPER DOMAIN-CONTAINING PROTEIN 1"/>
    <property type="match status" value="1"/>
</dbReference>
<keyword evidence="4" id="KW-1185">Reference proteome</keyword>
<dbReference type="PROSITE" id="PS50297">
    <property type="entry name" value="ANK_REP_REGION"/>
    <property type="match status" value="1"/>
</dbReference>
<dbReference type="InterPro" id="IPR013761">
    <property type="entry name" value="SAM/pointed_sf"/>
</dbReference>
<dbReference type="Proteomes" id="UP000694924">
    <property type="component" value="Unplaced"/>
</dbReference>
<dbReference type="SUPFAM" id="SSF47769">
    <property type="entry name" value="SAM/Pointed domain"/>
    <property type="match status" value="1"/>
</dbReference>
<dbReference type="SUPFAM" id="SSF48403">
    <property type="entry name" value="Ankyrin repeat"/>
    <property type="match status" value="1"/>
</dbReference>
<name>A0ABM1ISA0_POLDO</name>
<sequence>MEELEEISFVDENTNVQNWHSITDEQNILINACKYGHRDVIEKYLKDNDVNTVLSTGWTLLLYAASFCNVELVKYLLACKADVKINKDGFTPIMALCNSTNGSTEDWSMCLSLLIEASDSVDAIDNFRRTPLMFACRVRNAGTINILLKYVQYIDIQDNDGYTALMYAVLRDDIEIVKLLLHYNANPLIKNNYGDTAKEIAKIKEHKEISMLFEEDDYFIVTYTTCRINKWQDLFFKLSSTEDDVVNINIVNVLNSIELHYYIKHFQGMDFETFLKLTEQDLINLKMNISIHRDRILKYLNYYHSLPWDHVILKDMIRHYEEPKDAIKTMALMARQIMIMTSTLHFIRSNVDNEYFGNIFTYDTQISEYKEKIKSIEETIVNLKNRLRHLKTSADKMNVENFLKLPPSYIGPKIVKRSYLKSIIWSMLLVNGIYFIKVKICL</sequence>
<feature type="domain" description="SAM" evidence="3">
    <location>
        <begin position="252"/>
        <end position="300"/>
    </location>
</feature>
<proteinExistence type="predicted"/>
<gene>
    <name evidence="5" type="primary">LOC107069898</name>
</gene>
<feature type="coiled-coil region" evidence="2">
    <location>
        <begin position="366"/>
        <end position="400"/>
    </location>
</feature>
<dbReference type="InterPro" id="IPR001660">
    <property type="entry name" value="SAM"/>
</dbReference>
<reference evidence="5" key="1">
    <citation type="submission" date="2025-08" db="UniProtKB">
        <authorList>
            <consortium name="RefSeq"/>
        </authorList>
    </citation>
    <scope>IDENTIFICATION</scope>
</reference>
<evidence type="ECO:0000313" key="5">
    <source>
        <dbReference type="RefSeq" id="XP_015183087.1"/>
    </source>
</evidence>
<dbReference type="Gene3D" id="1.10.150.50">
    <property type="entry name" value="Transcription Factor, Ets-1"/>
    <property type="match status" value="1"/>
</dbReference>
<feature type="repeat" description="ANK" evidence="1">
    <location>
        <begin position="160"/>
        <end position="192"/>
    </location>
</feature>
<dbReference type="CDD" id="cd09487">
    <property type="entry name" value="SAM_superfamily"/>
    <property type="match status" value="1"/>
</dbReference>
<organism evidence="4 5">
    <name type="scientific">Polistes dominula</name>
    <name type="common">European paper wasp</name>
    <name type="synonym">Vespa dominula</name>
    <dbReference type="NCBI Taxonomy" id="743375"/>
    <lineage>
        <taxon>Eukaryota</taxon>
        <taxon>Metazoa</taxon>
        <taxon>Ecdysozoa</taxon>
        <taxon>Arthropoda</taxon>
        <taxon>Hexapoda</taxon>
        <taxon>Insecta</taxon>
        <taxon>Pterygota</taxon>
        <taxon>Neoptera</taxon>
        <taxon>Endopterygota</taxon>
        <taxon>Hymenoptera</taxon>
        <taxon>Apocrita</taxon>
        <taxon>Aculeata</taxon>
        <taxon>Vespoidea</taxon>
        <taxon>Vespidae</taxon>
        <taxon>Polistinae</taxon>
        <taxon>Polistini</taxon>
        <taxon>Polistes</taxon>
    </lineage>
</organism>
<dbReference type="Gene3D" id="1.25.40.20">
    <property type="entry name" value="Ankyrin repeat-containing domain"/>
    <property type="match status" value="1"/>
</dbReference>
<dbReference type="InterPro" id="IPR036770">
    <property type="entry name" value="Ankyrin_rpt-contain_sf"/>
</dbReference>